<proteinExistence type="inferred from homology"/>
<dbReference type="EMBL" id="CP115667">
    <property type="protein sequence ID" value="WBW50591.1"/>
    <property type="molecule type" value="Genomic_DNA"/>
</dbReference>
<organism evidence="2 3">
    <name type="scientific">Peptoniphilus equinus</name>
    <dbReference type="NCBI Taxonomy" id="3016343"/>
    <lineage>
        <taxon>Bacteria</taxon>
        <taxon>Bacillati</taxon>
        <taxon>Bacillota</taxon>
        <taxon>Tissierellia</taxon>
        <taxon>Tissierellales</taxon>
        <taxon>Peptoniphilaceae</taxon>
        <taxon>Peptoniphilus</taxon>
    </lineage>
</organism>
<accession>A0ABY7QVY5</accession>
<dbReference type="PANTHER" id="PTHR34297">
    <property type="entry name" value="HYPOTHETICAL CYTOSOLIC PROTEIN-RELATED"/>
    <property type="match status" value="1"/>
</dbReference>
<gene>
    <name evidence="2" type="ORF">O6R05_03330</name>
</gene>
<sequence length="124" mass="13109">MSEKYLVESGSTGDVKISEDVIATISILAAETVEGVVKTQSGLKSQAMDIIGRAMARGIKVSVGEAEAVIDLHITVEYGLNIVDIATKVQDKVKDAVENMTGLTVVETNVHVSGIAVPDRKVKN</sequence>
<dbReference type="Pfam" id="PF03780">
    <property type="entry name" value="Asp23"/>
    <property type="match status" value="1"/>
</dbReference>
<protein>
    <submittedName>
        <fullName evidence="2">Asp23/Gls24 family envelope stress response protein</fullName>
    </submittedName>
</protein>
<dbReference type="RefSeq" id="WP_271192116.1">
    <property type="nucleotide sequence ID" value="NZ_CP115667.1"/>
</dbReference>
<evidence type="ECO:0000313" key="2">
    <source>
        <dbReference type="EMBL" id="WBW50591.1"/>
    </source>
</evidence>
<keyword evidence="3" id="KW-1185">Reference proteome</keyword>
<evidence type="ECO:0000256" key="1">
    <source>
        <dbReference type="ARBA" id="ARBA00005721"/>
    </source>
</evidence>
<reference evidence="2 3" key="1">
    <citation type="submission" date="2023-01" db="EMBL/GenBank/DDBJ databases">
        <authorList>
            <person name="Lee S.H."/>
            <person name="Jung H.S."/>
            <person name="Yun J.U."/>
        </authorList>
    </citation>
    <scope>NUCLEOTIDE SEQUENCE [LARGE SCALE GENOMIC DNA]</scope>
    <source>
        <strain evidence="2 3">CBA3646</strain>
    </source>
</reference>
<dbReference type="Proteomes" id="UP001210339">
    <property type="component" value="Chromosome"/>
</dbReference>
<dbReference type="InterPro" id="IPR005531">
    <property type="entry name" value="Asp23"/>
</dbReference>
<name>A0ABY7QVY5_9FIRM</name>
<evidence type="ECO:0000313" key="3">
    <source>
        <dbReference type="Proteomes" id="UP001210339"/>
    </source>
</evidence>
<comment type="similarity">
    <text evidence="1">Belongs to the asp23 family.</text>
</comment>
<dbReference type="PANTHER" id="PTHR34297:SF3">
    <property type="entry name" value="ALKALINE SHOCK PROTEIN 23"/>
    <property type="match status" value="1"/>
</dbReference>